<name>A0AAV3SVP9_9EURY</name>
<keyword evidence="9" id="KW-1185">Reference proteome</keyword>
<dbReference type="CDD" id="cd04186">
    <property type="entry name" value="GT_2_like_c"/>
    <property type="match status" value="1"/>
</dbReference>
<comment type="caution">
    <text evidence="6">The sequence shown here is derived from an EMBL/GenBank/DDBJ whole genome shotgun (WGS) entry which is preliminary data.</text>
</comment>
<dbReference type="PANTHER" id="PTHR43179:SF12">
    <property type="entry name" value="GALACTOFURANOSYLTRANSFERASE GLFT2"/>
    <property type="match status" value="1"/>
</dbReference>
<organism evidence="6 8">
    <name type="scientific">Halorubrum ejinorense</name>
    <dbReference type="NCBI Taxonomy" id="425309"/>
    <lineage>
        <taxon>Archaea</taxon>
        <taxon>Methanobacteriati</taxon>
        <taxon>Methanobacteriota</taxon>
        <taxon>Stenosarchaea group</taxon>
        <taxon>Halobacteria</taxon>
        <taxon>Halobacteriales</taxon>
        <taxon>Haloferacaceae</taxon>
        <taxon>Halorubrum</taxon>
    </lineage>
</organism>
<sequence>MSHSTESEATAPVRGDERTDAADSSASGPAVAIIILTWENYEETADCLDSLRSVDYDNHRVIVVDNGSEDGSVDRLRREYGWCEFVVNDENIGFARGNNVGISHALDTGADYVLLLNDDTLVRPDFLTPLVEAMERYDRVAAVGGVNLLPDSGEIHNAGYVFHPWLAAKGELHREPVSDEPYPVDFVQACLILLNPEFLEEVGLLNERYFLGMDDVDLAWKAWSRGWKVLVAPESRIYHRVGETGSSSPFSIYHKTRNKLQFAEENLSPARRLPLYLSLLAYRSLLSIWWAVSGNRRAIRSTVLGAYDHYKGVEFRDYEELSG</sequence>
<dbReference type="EMBL" id="BAAADQ010000015">
    <property type="protein sequence ID" value="GAA0553152.1"/>
    <property type="molecule type" value="Genomic_DNA"/>
</dbReference>
<protein>
    <submittedName>
        <fullName evidence="7">Glycosyltransferase family 2 protein</fullName>
        <ecNumber evidence="7">2.4.-.-</ecNumber>
    </submittedName>
</protein>
<dbReference type="InterPro" id="IPR029044">
    <property type="entry name" value="Nucleotide-diphossugar_trans"/>
</dbReference>
<dbReference type="Gene3D" id="3.90.550.10">
    <property type="entry name" value="Spore Coat Polysaccharide Biosynthesis Protein SpsA, Chain A"/>
    <property type="match status" value="1"/>
</dbReference>
<dbReference type="InterPro" id="IPR001173">
    <property type="entry name" value="Glyco_trans_2-like"/>
</dbReference>
<evidence type="ECO:0000259" key="5">
    <source>
        <dbReference type="Pfam" id="PF00535"/>
    </source>
</evidence>
<reference evidence="6" key="1">
    <citation type="journal article" date="2014" name="Int. J. Syst. Evol. Microbiol.">
        <title>Complete genome sequence of Corynebacterium casei LMG S-19264T (=DSM 44701T), isolated from a smear-ripened cheese.</title>
        <authorList>
            <consortium name="US DOE Joint Genome Institute (JGI-PGF)"/>
            <person name="Walter F."/>
            <person name="Albersmeier A."/>
            <person name="Kalinowski J."/>
            <person name="Ruckert C."/>
        </authorList>
    </citation>
    <scope>NUCLEOTIDE SEQUENCE</scope>
    <source>
        <strain evidence="6">JCM 14265</strain>
    </source>
</reference>
<comment type="similarity">
    <text evidence="1">Belongs to the glycosyltransferase 2 family.</text>
</comment>
<dbReference type="Pfam" id="PF00535">
    <property type="entry name" value="Glycos_transf_2"/>
    <property type="match status" value="1"/>
</dbReference>
<gene>
    <name evidence="7" type="ORF">ABNG02_03150</name>
    <name evidence="6" type="ORF">GCM10008994_30190</name>
</gene>
<evidence type="ECO:0000313" key="6">
    <source>
        <dbReference type="EMBL" id="GAA0553152.1"/>
    </source>
</evidence>
<evidence type="ECO:0000313" key="9">
    <source>
        <dbReference type="Proteomes" id="UP001567571"/>
    </source>
</evidence>
<dbReference type="Proteomes" id="UP001501425">
    <property type="component" value="Unassembled WGS sequence"/>
</dbReference>
<dbReference type="RefSeq" id="WP_343780484.1">
    <property type="nucleotide sequence ID" value="NZ_BAAADQ010000015.1"/>
</dbReference>
<reference evidence="6" key="2">
    <citation type="submission" date="2023-12" db="EMBL/GenBank/DDBJ databases">
        <authorList>
            <person name="Sun Q."/>
            <person name="Inoue M."/>
        </authorList>
    </citation>
    <scope>NUCLEOTIDE SEQUENCE</scope>
    <source>
        <strain evidence="6">JCM 14265</strain>
    </source>
</reference>
<accession>A0AAV3SVP9</accession>
<dbReference type="GO" id="GO:0016757">
    <property type="term" value="F:glycosyltransferase activity"/>
    <property type="evidence" value="ECO:0007669"/>
    <property type="project" value="UniProtKB-KW"/>
</dbReference>
<dbReference type="SUPFAM" id="SSF53448">
    <property type="entry name" value="Nucleotide-diphospho-sugar transferases"/>
    <property type="match status" value="1"/>
</dbReference>
<evidence type="ECO:0000256" key="1">
    <source>
        <dbReference type="ARBA" id="ARBA00006739"/>
    </source>
</evidence>
<feature type="domain" description="Glycosyltransferase 2-like" evidence="5">
    <location>
        <begin position="33"/>
        <end position="146"/>
    </location>
</feature>
<evidence type="ECO:0000256" key="3">
    <source>
        <dbReference type="ARBA" id="ARBA00022679"/>
    </source>
</evidence>
<dbReference type="PANTHER" id="PTHR43179">
    <property type="entry name" value="RHAMNOSYLTRANSFERASE WBBL"/>
    <property type="match status" value="1"/>
</dbReference>
<feature type="region of interest" description="Disordered" evidence="4">
    <location>
        <begin position="1"/>
        <end position="25"/>
    </location>
</feature>
<evidence type="ECO:0000256" key="4">
    <source>
        <dbReference type="SAM" id="MobiDB-lite"/>
    </source>
</evidence>
<keyword evidence="2 7" id="KW-0328">Glycosyltransferase</keyword>
<dbReference type="EC" id="2.4.-.-" evidence="7"/>
<dbReference type="EMBL" id="JBEDNW010000002">
    <property type="protein sequence ID" value="MEZ3166325.1"/>
    <property type="molecule type" value="Genomic_DNA"/>
</dbReference>
<evidence type="ECO:0000256" key="2">
    <source>
        <dbReference type="ARBA" id="ARBA00022676"/>
    </source>
</evidence>
<keyword evidence="3 7" id="KW-0808">Transferase</keyword>
<evidence type="ECO:0000313" key="8">
    <source>
        <dbReference type="Proteomes" id="UP001501425"/>
    </source>
</evidence>
<proteinExistence type="inferred from homology"/>
<evidence type="ECO:0000313" key="7">
    <source>
        <dbReference type="EMBL" id="MEZ3166325.1"/>
    </source>
</evidence>
<reference evidence="7 9" key="3">
    <citation type="submission" date="2024-06" db="EMBL/GenBank/DDBJ databases">
        <title>Halorubrum miltondacostae sp. nov., a potential PHA producer isolated from an inland solar saltern in Rio Maior, Portugal.</title>
        <authorList>
            <person name="Albuquerque L."/>
            <person name="Viver T."/>
            <person name="Barroso C."/>
            <person name="Claudino R."/>
            <person name="Galvan M."/>
            <person name="Simoes G."/>
            <person name="Lobo Da Cunha A."/>
            <person name="Egas C."/>
        </authorList>
    </citation>
    <scope>NUCLEOTIDE SEQUENCE [LARGE SCALE GENOMIC DNA]</scope>
    <source>
        <strain evidence="7 9">DSM 18646</strain>
    </source>
</reference>
<dbReference type="AlphaFoldDB" id="A0AAV3SVP9"/>
<dbReference type="Proteomes" id="UP001567571">
    <property type="component" value="Unassembled WGS sequence"/>
</dbReference>